<dbReference type="CDD" id="cd18316">
    <property type="entry name" value="BTB_POZ_KCTD-like"/>
    <property type="match status" value="1"/>
</dbReference>
<gene>
    <name evidence="2" type="ORF">Vbra_3791</name>
</gene>
<keyword evidence="3" id="KW-1185">Reference proteome</keyword>
<dbReference type="Proteomes" id="UP000041254">
    <property type="component" value="Unassembled WGS sequence"/>
</dbReference>
<dbReference type="Pfam" id="PF02214">
    <property type="entry name" value="BTB_2"/>
    <property type="match status" value="1"/>
</dbReference>
<proteinExistence type="predicted"/>
<dbReference type="EMBL" id="CDMY01000236">
    <property type="protein sequence ID" value="CEL95738.1"/>
    <property type="molecule type" value="Genomic_DNA"/>
</dbReference>
<feature type="domain" description="BTB" evidence="1">
    <location>
        <begin position="4"/>
        <end position="103"/>
    </location>
</feature>
<dbReference type="VEuPathDB" id="CryptoDB:Vbra_3791"/>
<sequence>MSGETVKLNVGGKTFEVAKSTLTKHPDALLAKLVDAKWHAQQTEAIFVDADGSLFEYVLQYYRRGAPVIIPYTVTKGQLKKEFDYYGITLTDEQLEVERVSMAVASKNRLQHLQSLKEEADDLMEQYMVKMVTHKILTDIANKTDKQVFVRPLSELADLWKGMDRTFKGLSNRISNSLQQKGCHDLCKRVRELLEGFGYECQCPWEDAVKICL</sequence>
<protein>
    <recommendedName>
        <fullName evidence="1">BTB domain-containing protein</fullName>
    </recommendedName>
</protein>
<dbReference type="SUPFAM" id="SSF54695">
    <property type="entry name" value="POZ domain"/>
    <property type="match status" value="1"/>
</dbReference>
<dbReference type="Gene3D" id="3.30.710.10">
    <property type="entry name" value="Potassium Channel Kv1.1, Chain A"/>
    <property type="match status" value="1"/>
</dbReference>
<dbReference type="InParanoid" id="A0A0G4EIA5"/>
<reference evidence="2 3" key="1">
    <citation type="submission" date="2014-11" db="EMBL/GenBank/DDBJ databases">
        <authorList>
            <person name="Zhu J."/>
            <person name="Qi W."/>
            <person name="Song R."/>
        </authorList>
    </citation>
    <scope>NUCLEOTIDE SEQUENCE [LARGE SCALE GENOMIC DNA]</scope>
</reference>
<evidence type="ECO:0000313" key="3">
    <source>
        <dbReference type="Proteomes" id="UP000041254"/>
    </source>
</evidence>
<name>A0A0G4EIA5_VITBC</name>
<dbReference type="SMART" id="SM00225">
    <property type="entry name" value="BTB"/>
    <property type="match status" value="1"/>
</dbReference>
<dbReference type="PANTHER" id="PTHR14499">
    <property type="entry name" value="POTASSIUM CHANNEL TETRAMERIZATION DOMAIN-CONTAINING"/>
    <property type="match status" value="1"/>
</dbReference>
<dbReference type="PhylomeDB" id="A0A0G4EIA5"/>
<dbReference type="AlphaFoldDB" id="A0A0G4EIA5"/>
<organism evidence="2 3">
    <name type="scientific">Vitrella brassicaformis (strain CCMP3155)</name>
    <dbReference type="NCBI Taxonomy" id="1169540"/>
    <lineage>
        <taxon>Eukaryota</taxon>
        <taxon>Sar</taxon>
        <taxon>Alveolata</taxon>
        <taxon>Colpodellida</taxon>
        <taxon>Vitrellaceae</taxon>
        <taxon>Vitrella</taxon>
    </lineage>
</organism>
<dbReference type="GO" id="GO:0051260">
    <property type="term" value="P:protein homooligomerization"/>
    <property type="evidence" value="ECO:0007669"/>
    <property type="project" value="InterPro"/>
</dbReference>
<dbReference type="STRING" id="1169540.A0A0G4EIA5"/>
<dbReference type="PANTHER" id="PTHR14499:SF136">
    <property type="entry name" value="GH08630P"/>
    <property type="match status" value="1"/>
</dbReference>
<dbReference type="InterPro" id="IPR003131">
    <property type="entry name" value="T1-type_BTB"/>
</dbReference>
<dbReference type="InterPro" id="IPR011333">
    <property type="entry name" value="SKP1/BTB/POZ_sf"/>
</dbReference>
<accession>A0A0G4EIA5</accession>
<dbReference type="InterPro" id="IPR000210">
    <property type="entry name" value="BTB/POZ_dom"/>
</dbReference>
<evidence type="ECO:0000313" key="2">
    <source>
        <dbReference type="EMBL" id="CEL95738.1"/>
    </source>
</evidence>
<evidence type="ECO:0000259" key="1">
    <source>
        <dbReference type="SMART" id="SM00225"/>
    </source>
</evidence>
<dbReference type="OrthoDB" id="2414723at2759"/>